<dbReference type="OrthoDB" id="5377392at2759"/>
<evidence type="ECO:0000259" key="11">
    <source>
        <dbReference type="Pfam" id="PF04406"/>
    </source>
</evidence>
<comment type="catalytic activity">
    <reaction evidence="1">
        <text>ATP-dependent breakage, passage and rejoining of double-stranded DNA.</text>
        <dbReference type="EC" id="5.6.2.2"/>
    </reaction>
</comment>
<dbReference type="EC" id="5.6.2.2" evidence="4"/>
<evidence type="ECO:0000256" key="2">
    <source>
        <dbReference type="ARBA" id="ARBA00001946"/>
    </source>
</evidence>
<evidence type="ECO:0000256" key="6">
    <source>
        <dbReference type="ARBA" id="ARBA00022842"/>
    </source>
</evidence>
<keyword evidence="5" id="KW-0479">Metal-binding</keyword>
<dbReference type="GO" id="GO:0003677">
    <property type="term" value="F:DNA binding"/>
    <property type="evidence" value="ECO:0007669"/>
    <property type="project" value="UniProtKB-KW"/>
</dbReference>
<dbReference type="CDD" id="cd00223">
    <property type="entry name" value="TOPRIM_TopoIIB_SPO"/>
    <property type="match status" value="1"/>
</dbReference>
<proteinExistence type="inferred from homology"/>
<dbReference type="GO" id="GO:0046872">
    <property type="term" value="F:metal ion binding"/>
    <property type="evidence" value="ECO:0007669"/>
    <property type="project" value="UniProtKB-KW"/>
</dbReference>
<evidence type="ECO:0000256" key="10">
    <source>
        <dbReference type="SAM" id="MobiDB-lite"/>
    </source>
</evidence>
<evidence type="ECO:0000256" key="8">
    <source>
        <dbReference type="ARBA" id="ARBA00023125"/>
    </source>
</evidence>
<keyword evidence="9 13" id="KW-0413">Isomerase</keyword>
<dbReference type="Pfam" id="PF21180">
    <property type="entry name" value="TOP6A-Spo11_Toprim"/>
    <property type="match status" value="1"/>
</dbReference>
<dbReference type="Gene3D" id="1.10.10.10">
    <property type="entry name" value="Winged helix-like DNA-binding domain superfamily/Winged helix DNA-binding domain"/>
    <property type="match status" value="1"/>
</dbReference>
<keyword evidence="8" id="KW-0238">DNA-binding</keyword>
<dbReference type="SUPFAM" id="SSF56726">
    <property type="entry name" value="DNA topoisomerase IV, alpha subunit"/>
    <property type="match status" value="1"/>
</dbReference>
<dbReference type="GO" id="GO:0003918">
    <property type="term" value="F:DNA topoisomerase type II (double strand cut, ATP-hydrolyzing) activity"/>
    <property type="evidence" value="ECO:0007669"/>
    <property type="project" value="UniProtKB-EC"/>
</dbReference>
<dbReference type="GO" id="GO:0042138">
    <property type="term" value="P:meiotic DNA double-strand break formation"/>
    <property type="evidence" value="ECO:0007669"/>
    <property type="project" value="TreeGrafter"/>
</dbReference>
<comment type="similarity">
    <text evidence="3">Belongs to the TOP6A family.</text>
</comment>
<evidence type="ECO:0000259" key="12">
    <source>
        <dbReference type="Pfam" id="PF21180"/>
    </source>
</evidence>
<dbReference type="GO" id="GO:0000228">
    <property type="term" value="C:nuclear chromosome"/>
    <property type="evidence" value="ECO:0007669"/>
    <property type="project" value="TreeGrafter"/>
</dbReference>
<accession>L8WQ55</accession>
<dbReference type="InterPro" id="IPR002815">
    <property type="entry name" value="Spo11/TopoVI_A"/>
</dbReference>
<feature type="domain" description="Spo11/DNA topoisomerase VI subunit A N-terminal" evidence="11">
    <location>
        <begin position="142"/>
        <end position="196"/>
    </location>
</feature>
<name>L8WQ55_THACA</name>
<evidence type="ECO:0000256" key="1">
    <source>
        <dbReference type="ARBA" id="ARBA00000185"/>
    </source>
</evidence>
<dbReference type="InterPro" id="IPR034136">
    <property type="entry name" value="TOPRIM_Topo6A/Spo11"/>
</dbReference>
<comment type="cofactor">
    <cofactor evidence="2">
        <name>Mg(2+)</name>
        <dbReference type="ChEBI" id="CHEBI:18420"/>
    </cofactor>
</comment>
<evidence type="ECO:0000256" key="5">
    <source>
        <dbReference type="ARBA" id="ARBA00022723"/>
    </source>
</evidence>
<keyword evidence="6" id="KW-0460">Magnesium</keyword>
<dbReference type="GO" id="GO:0005524">
    <property type="term" value="F:ATP binding"/>
    <property type="evidence" value="ECO:0007669"/>
    <property type="project" value="InterPro"/>
</dbReference>
<protein>
    <recommendedName>
        <fullName evidence="4">DNA topoisomerase (ATP-hydrolyzing)</fullName>
        <ecNumber evidence="4">5.6.2.2</ecNumber>
    </recommendedName>
</protein>
<dbReference type="STRING" id="983506.L8WQ55"/>
<dbReference type="PRINTS" id="PR01550">
    <property type="entry name" value="TOP6AFAMILY"/>
</dbReference>
<evidence type="ECO:0000313" key="13">
    <source>
        <dbReference type="EMBL" id="ELU40140.1"/>
    </source>
</evidence>
<dbReference type="AlphaFoldDB" id="L8WQ55"/>
<dbReference type="GO" id="GO:0000706">
    <property type="term" value="P:meiotic DNA double-strand break processing"/>
    <property type="evidence" value="ECO:0007669"/>
    <property type="project" value="TreeGrafter"/>
</dbReference>
<dbReference type="InterPro" id="IPR013049">
    <property type="entry name" value="Spo11/TopoVI_A_N"/>
</dbReference>
<dbReference type="Gene3D" id="3.40.1360.10">
    <property type="match status" value="1"/>
</dbReference>
<comment type="caution">
    <text evidence="13">The sequence shown here is derived from an EMBL/GenBank/DDBJ whole genome shotgun (WGS) entry which is preliminary data.</text>
</comment>
<dbReference type="EMBL" id="AFRT01001509">
    <property type="protein sequence ID" value="ELU40140.1"/>
    <property type="molecule type" value="Genomic_DNA"/>
</dbReference>
<dbReference type="InterPro" id="IPR036078">
    <property type="entry name" value="Spo11/TopoVI_A_sf"/>
</dbReference>
<evidence type="ECO:0000256" key="7">
    <source>
        <dbReference type="ARBA" id="ARBA00023029"/>
    </source>
</evidence>
<dbReference type="InterPro" id="IPR036388">
    <property type="entry name" value="WH-like_DNA-bd_sf"/>
</dbReference>
<evidence type="ECO:0000313" key="14">
    <source>
        <dbReference type="Proteomes" id="UP000011668"/>
    </source>
</evidence>
<sequence>MDNSGTQSDELLWCDDDDNELVATHGYREYIARSQSSLPPDNDLQAPANEQVKQEPVEDLDRLTVPAAKYLRLCYLHAAPFLKPDSSSQDAIWALEEWAMTMFEEIVNGYDKSASLSCTSRSKLERQLNFGGSPFHYPAGALKVAELSHLALKDDVPTTKRDIFYSDVELFGKQSVSDLVDDLAATLGLTRGDLGIRAALKGLFCGSALTLTTSKGEVIRGMDFEETLIPVGEDIVNVNIDEDLAWVLIVEKEAIFQTLCALGFASAHKSIGRGVIITGKGYPDLATRQLVSVFSSELPEWSDYSIPILCLVDADPHGMDILSVYKFGSKTLVHEDVAAERVQWIGVKRLTVLTWRNRLGIPSLEMLKTTSADIRKAENMLRSQTLPSEWVYVPREELEQMLQTGTKAEIEVISGRGEGALALVKYVCGKILEALALDSEDGMIELSDPEDTDIVIKEEAEDLIDLDDLDDF</sequence>
<gene>
    <name evidence="13" type="ORF">AG1IA_05833</name>
</gene>
<reference evidence="13 14" key="1">
    <citation type="journal article" date="2013" name="Nat. Commun.">
        <title>The evolution and pathogenic mechanisms of the rice sheath blight pathogen.</title>
        <authorList>
            <person name="Zheng A."/>
            <person name="Lin R."/>
            <person name="Xu L."/>
            <person name="Qin P."/>
            <person name="Tang C."/>
            <person name="Ai P."/>
            <person name="Zhang D."/>
            <person name="Liu Y."/>
            <person name="Sun Z."/>
            <person name="Feng H."/>
            <person name="Wang Y."/>
            <person name="Chen Y."/>
            <person name="Liang X."/>
            <person name="Fu R."/>
            <person name="Li Q."/>
            <person name="Zhang J."/>
            <person name="Yu X."/>
            <person name="Xie Z."/>
            <person name="Ding L."/>
            <person name="Guan P."/>
            <person name="Tang J."/>
            <person name="Liang Y."/>
            <person name="Wang S."/>
            <person name="Deng Q."/>
            <person name="Li S."/>
            <person name="Zhu J."/>
            <person name="Wang L."/>
            <person name="Liu H."/>
            <person name="Li P."/>
        </authorList>
    </citation>
    <scope>NUCLEOTIDE SEQUENCE [LARGE SCALE GENOMIC DNA]</scope>
    <source>
        <strain evidence="14">AG-1 IA</strain>
    </source>
</reference>
<feature type="region of interest" description="Disordered" evidence="10">
    <location>
        <begin position="35"/>
        <end position="55"/>
    </location>
</feature>
<dbReference type="GO" id="GO:0007131">
    <property type="term" value="P:reciprocal meiotic recombination"/>
    <property type="evidence" value="ECO:0007669"/>
    <property type="project" value="TreeGrafter"/>
</dbReference>
<dbReference type="Proteomes" id="UP000011668">
    <property type="component" value="Unassembled WGS sequence"/>
</dbReference>
<evidence type="ECO:0000256" key="4">
    <source>
        <dbReference type="ARBA" id="ARBA00012895"/>
    </source>
</evidence>
<evidence type="ECO:0000256" key="9">
    <source>
        <dbReference type="ARBA" id="ARBA00023235"/>
    </source>
</evidence>
<dbReference type="HOGENOM" id="CLU_037229_0_1_1"/>
<dbReference type="Pfam" id="PF04406">
    <property type="entry name" value="TP6A_N"/>
    <property type="match status" value="1"/>
</dbReference>
<evidence type="ECO:0000256" key="3">
    <source>
        <dbReference type="ARBA" id="ARBA00006559"/>
    </source>
</evidence>
<keyword evidence="7" id="KW-0799">Topoisomerase</keyword>
<dbReference type="PANTHER" id="PTHR10848:SF0">
    <property type="entry name" value="MEIOTIC RECOMBINATION PROTEIN SPO11"/>
    <property type="match status" value="1"/>
</dbReference>
<organism evidence="13 14">
    <name type="scientific">Thanatephorus cucumeris (strain AG1-IA)</name>
    <name type="common">Rice sheath blight fungus</name>
    <name type="synonym">Rhizoctonia solani</name>
    <dbReference type="NCBI Taxonomy" id="983506"/>
    <lineage>
        <taxon>Eukaryota</taxon>
        <taxon>Fungi</taxon>
        <taxon>Dikarya</taxon>
        <taxon>Basidiomycota</taxon>
        <taxon>Agaricomycotina</taxon>
        <taxon>Agaricomycetes</taxon>
        <taxon>Cantharellales</taxon>
        <taxon>Ceratobasidiaceae</taxon>
        <taxon>Rhizoctonia</taxon>
        <taxon>Rhizoctonia solani AG-1</taxon>
    </lineage>
</organism>
<feature type="domain" description="Topoisomerase 6 subunit A/Spo11 TOPRIM" evidence="12">
    <location>
        <begin position="246"/>
        <end position="421"/>
    </location>
</feature>
<dbReference type="PANTHER" id="PTHR10848">
    <property type="entry name" value="MEIOTIC RECOMBINATION PROTEIN SPO11"/>
    <property type="match status" value="1"/>
</dbReference>
<keyword evidence="14" id="KW-1185">Reference proteome</keyword>